<dbReference type="OrthoDB" id="9812729at2"/>
<accession>A0A511YVS3</accession>
<organism evidence="3 4">
    <name type="scientific">Actinotalea fermentans</name>
    <dbReference type="NCBI Taxonomy" id="43671"/>
    <lineage>
        <taxon>Bacteria</taxon>
        <taxon>Bacillati</taxon>
        <taxon>Actinomycetota</taxon>
        <taxon>Actinomycetes</taxon>
        <taxon>Micrococcales</taxon>
        <taxon>Cellulomonadaceae</taxon>
        <taxon>Actinotalea</taxon>
    </lineage>
</organism>
<evidence type="ECO:0000313" key="4">
    <source>
        <dbReference type="Proteomes" id="UP000321484"/>
    </source>
</evidence>
<sequence length="422" mass="44990">MDDVRRVQVTARGFALGAVGVGVAAAGILLGVQVLAQAGLLLVGVLAYGLVVLGTAARTANRGGLTLVRRVVPHPVTVDDEAVVEVDLTSAGGVHRLDRLEIAEQAARELSGGGGLRARVHRSRGRLQLTYAIHPSHRGRWTVGPLQVQRQDLFGVARWSGPLGPPMKVAVRPRVVHLDMDTRSSSTDVDRAAVGTRMPAADDASLRDYRAGDDLRRVHWRTSARRAELMVRQDERAARRPVSVLLDLPDDDATAEWSISAAASIALALMRSGHRVRLLGGGVVDALAEHHRPDVDGTAADALLDQTVDLVLPPNRMTRDAWLRTAVDTLSQQGGGAELIVAVVGGLDPDALASLARIGDAHQGWAMVRLGRVGQPAGDDETYTLEALRRAGWRAVGVQPGEDLAAAWERLLGASDRAEAMR</sequence>
<feature type="transmembrane region" description="Helical" evidence="1">
    <location>
        <begin position="38"/>
        <end position="60"/>
    </location>
</feature>
<evidence type="ECO:0000259" key="2">
    <source>
        <dbReference type="Pfam" id="PF01882"/>
    </source>
</evidence>
<name>A0A511YVS3_9CELL</name>
<keyword evidence="4" id="KW-1185">Reference proteome</keyword>
<evidence type="ECO:0000313" key="3">
    <source>
        <dbReference type="EMBL" id="GEN79246.1"/>
    </source>
</evidence>
<dbReference type="InterPro" id="IPR002881">
    <property type="entry name" value="DUF58"/>
</dbReference>
<dbReference type="PANTHER" id="PTHR34351:SF1">
    <property type="entry name" value="SLR1927 PROTEIN"/>
    <property type="match status" value="1"/>
</dbReference>
<keyword evidence="1" id="KW-0812">Transmembrane</keyword>
<reference evidence="3 4" key="1">
    <citation type="submission" date="2019-07" db="EMBL/GenBank/DDBJ databases">
        <title>Whole genome shotgun sequence of Actinotalea fermentans NBRC 105374.</title>
        <authorList>
            <person name="Hosoyama A."/>
            <person name="Uohara A."/>
            <person name="Ohji S."/>
            <person name="Ichikawa N."/>
        </authorList>
    </citation>
    <scope>NUCLEOTIDE SEQUENCE [LARGE SCALE GENOMIC DNA]</scope>
    <source>
        <strain evidence="3 4">NBRC 105374</strain>
    </source>
</reference>
<comment type="caution">
    <text evidence="3">The sequence shown here is derived from an EMBL/GenBank/DDBJ whole genome shotgun (WGS) entry which is preliminary data.</text>
</comment>
<keyword evidence="1" id="KW-1133">Transmembrane helix</keyword>
<dbReference type="AlphaFoldDB" id="A0A511YVS3"/>
<dbReference type="RefSeq" id="WP_034244211.1">
    <property type="nucleotide sequence ID" value="NZ_BJYK01000001.1"/>
</dbReference>
<keyword evidence="1" id="KW-0472">Membrane</keyword>
<gene>
    <name evidence="3" type="ORF">AFE02nite_09800</name>
</gene>
<dbReference type="EMBL" id="BJYK01000001">
    <property type="protein sequence ID" value="GEN79246.1"/>
    <property type="molecule type" value="Genomic_DNA"/>
</dbReference>
<dbReference type="PANTHER" id="PTHR34351">
    <property type="entry name" value="SLR1927 PROTEIN-RELATED"/>
    <property type="match status" value="1"/>
</dbReference>
<feature type="domain" description="DUF58" evidence="2">
    <location>
        <begin position="206"/>
        <end position="363"/>
    </location>
</feature>
<dbReference type="Proteomes" id="UP000321484">
    <property type="component" value="Unassembled WGS sequence"/>
</dbReference>
<dbReference type="Pfam" id="PF01882">
    <property type="entry name" value="DUF58"/>
    <property type="match status" value="1"/>
</dbReference>
<feature type="transmembrane region" description="Helical" evidence="1">
    <location>
        <begin position="12"/>
        <end position="32"/>
    </location>
</feature>
<evidence type="ECO:0000256" key="1">
    <source>
        <dbReference type="SAM" id="Phobius"/>
    </source>
</evidence>
<proteinExistence type="predicted"/>
<protein>
    <recommendedName>
        <fullName evidence="2">DUF58 domain-containing protein</fullName>
    </recommendedName>
</protein>